<comment type="catalytic activity">
    <reaction evidence="4">
        <text>(6S)-5-formyl-5,6,7,8-tetrahydrofolate + ATP = (6R)-5,10-methenyltetrahydrofolate + ADP + phosphate</text>
        <dbReference type="Rhea" id="RHEA:10488"/>
        <dbReference type="ChEBI" id="CHEBI:30616"/>
        <dbReference type="ChEBI" id="CHEBI:43474"/>
        <dbReference type="ChEBI" id="CHEBI:57455"/>
        <dbReference type="ChEBI" id="CHEBI:57457"/>
        <dbReference type="ChEBI" id="CHEBI:456216"/>
        <dbReference type="EC" id="6.3.3.2"/>
    </reaction>
</comment>
<evidence type="ECO:0000313" key="5">
    <source>
        <dbReference type="EMBL" id="MFC7335578.1"/>
    </source>
</evidence>
<keyword evidence="4" id="KW-0479">Metal-binding</keyword>
<gene>
    <name evidence="5" type="ORF">ACFQY0_00195</name>
</gene>
<comment type="cofactor">
    <cofactor evidence="4">
        <name>Mg(2+)</name>
        <dbReference type="ChEBI" id="CHEBI:18420"/>
    </cofactor>
</comment>
<dbReference type="EMBL" id="JBHTBS010000001">
    <property type="protein sequence ID" value="MFC7335578.1"/>
    <property type="molecule type" value="Genomic_DNA"/>
</dbReference>
<dbReference type="RefSeq" id="WP_379707823.1">
    <property type="nucleotide sequence ID" value="NZ_JBHTBS010000001.1"/>
</dbReference>
<protein>
    <recommendedName>
        <fullName evidence="4">5-formyltetrahydrofolate cyclo-ligase</fullName>
        <ecNumber evidence="4">6.3.3.2</ecNumber>
    </recommendedName>
</protein>
<evidence type="ECO:0000256" key="1">
    <source>
        <dbReference type="ARBA" id="ARBA00010638"/>
    </source>
</evidence>
<dbReference type="GO" id="GO:0030272">
    <property type="term" value="F:5-formyltetrahydrofolate cyclo-ligase activity"/>
    <property type="evidence" value="ECO:0007669"/>
    <property type="project" value="UniProtKB-EC"/>
</dbReference>
<dbReference type="NCBIfam" id="TIGR02727">
    <property type="entry name" value="MTHFS_bact"/>
    <property type="match status" value="1"/>
</dbReference>
<evidence type="ECO:0000256" key="3">
    <source>
        <dbReference type="ARBA" id="ARBA00022840"/>
    </source>
</evidence>
<comment type="similarity">
    <text evidence="1 4">Belongs to the 5-formyltetrahydrofolate cyclo-ligase family.</text>
</comment>
<evidence type="ECO:0000313" key="6">
    <source>
        <dbReference type="Proteomes" id="UP001596472"/>
    </source>
</evidence>
<dbReference type="InterPro" id="IPR037171">
    <property type="entry name" value="NagB/RpiA_transferase-like"/>
</dbReference>
<dbReference type="PANTHER" id="PTHR23407:SF1">
    <property type="entry name" value="5-FORMYLTETRAHYDROFOLATE CYCLO-LIGASE"/>
    <property type="match status" value="1"/>
</dbReference>
<keyword evidence="2 4" id="KW-0547">Nucleotide-binding</keyword>
<dbReference type="PIRSF" id="PIRSF006806">
    <property type="entry name" value="FTHF_cligase"/>
    <property type="match status" value="1"/>
</dbReference>
<keyword evidence="4" id="KW-0460">Magnesium</keyword>
<dbReference type="SUPFAM" id="SSF100950">
    <property type="entry name" value="NagB/RpiA/CoA transferase-like"/>
    <property type="match status" value="1"/>
</dbReference>
<dbReference type="InterPro" id="IPR024185">
    <property type="entry name" value="FTHF_cligase-like_sf"/>
</dbReference>
<proteinExistence type="inferred from homology"/>
<organism evidence="5 6">
    <name type="scientific">Haloferula chungangensis</name>
    <dbReference type="NCBI Taxonomy" id="1048331"/>
    <lineage>
        <taxon>Bacteria</taxon>
        <taxon>Pseudomonadati</taxon>
        <taxon>Verrucomicrobiota</taxon>
        <taxon>Verrucomicrobiia</taxon>
        <taxon>Verrucomicrobiales</taxon>
        <taxon>Verrucomicrobiaceae</taxon>
        <taxon>Haloferula</taxon>
    </lineage>
</organism>
<accession>A0ABW2L2K1</accession>
<name>A0ABW2L2K1_9BACT</name>
<keyword evidence="6" id="KW-1185">Reference proteome</keyword>
<dbReference type="EC" id="6.3.3.2" evidence="4"/>
<sequence>MQETSPGPKAGKADWRRWLRRILASIDDPDAQSCRIRSQLVDHLGSHPPRCIATFSALPGEPALLDLIGTQPDHRWVLPRVIGDELLFHQIDHPEQLQTGAFGIAEPPADLPLVAIEEIDLFLCPGLGFDQRGMRLGRGKGFYDRTLTAAKATAQRIGIAYLEQIVPRIPCDPHDVPMDRIISSNGVITCENP</sequence>
<keyword evidence="5" id="KW-0436">Ligase</keyword>
<dbReference type="Gene3D" id="3.40.50.10420">
    <property type="entry name" value="NagB/RpiA/CoA transferase-like"/>
    <property type="match status" value="1"/>
</dbReference>
<keyword evidence="3 4" id="KW-0067">ATP-binding</keyword>
<comment type="caution">
    <text evidence="5">The sequence shown here is derived from an EMBL/GenBank/DDBJ whole genome shotgun (WGS) entry which is preliminary data.</text>
</comment>
<dbReference type="Proteomes" id="UP001596472">
    <property type="component" value="Unassembled WGS sequence"/>
</dbReference>
<evidence type="ECO:0000256" key="4">
    <source>
        <dbReference type="RuleBase" id="RU361279"/>
    </source>
</evidence>
<dbReference type="PANTHER" id="PTHR23407">
    <property type="entry name" value="ATPASE INHIBITOR/5-FORMYLTETRAHYDROFOLATE CYCLO-LIGASE"/>
    <property type="match status" value="1"/>
</dbReference>
<reference evidence="6" key="1">
    <citation type="journal article" date="2019" name="Int. J. Syst. Evol. Microbiol.">
        <title>The Global Catalogue of Microorganisms (GCM) 10K type strain sequencing project: providing services to taxonomists for standard genome sequencing and annotation.</title>
        <authorList>
            <consortium name="The Broad Institute Genomics Platform"/>
            <consortium name="The Broad Institute Genome Sequencing Center for Infectious Disease"/>
            <person name="Wu L."/>
            <person name="Ma J."/>
        </authorList>
    </citation>
    <scope>NUCLEOTIDE SEQUENCE [LARGE SCALE GENOMIC DNA]</scope>
    <source>
        <strain evidence="6">CGMCC 4.1467</strain>
    </source>
</reference>
<dbReference type="Pfam" id="PF01812">
    <property type="entry name" value="5-FTHF_cyc-lig"/>
    <property type="match status" value="1"/>
</dbReference>
<evidence type="ECO:0000256" key="2">
    <source>
        <dbReference type="ARBA" id="ARBA00022741"/>
    </source>
</evidence>
<dbReference type="InterPro" id="IPR002698">
    <property type="entry name" value="FTHF_cligase"/>
</dbReference>